<evidence type="ECO:0000313" key="2">
    <source>
        <dbReference type="EMBL" id="NJC05880.1"/>
    </source>
</evidence>
<dbReference type="InterPro" id="IPR002881">
    <property type="entry name" value="DUF58"/>
</dbReference>
<organism evidence="2 3">
    <name type="scientific">Sphingomonas kaistensis</name>
    <dbReference type="NCBI Taxonomy" id="298708"/>
    <lineage>
        <taxon>Bacteria</taxon>
        <taxon>Pseudomonadati</taxon>
        <taxon>Pseudomonadota</taxon>
        <taxon>Alphaproteobacteria</taxon>
        <taxon>Sphingomonadales</taxon>
        <taxon>Sphingomonadaceae</taxon>
        <taxon>Sphingomonas</taxon>
    </lineage>
</organism>
<proteinExistence type="predicted"/>
<dbReference type="EMBL" id="JAATJC010000001">
    <property type="protein sequence ID" value="NJC05880.1"/>
    <property type="molecule type" value="Genomic_DNA"/>
</dbReference>
<accession>A0A7X5Y6V9</accession>
<name>A0A7X5Y6V9_9SPHN</name>
<dbReference type="InterPro" id="IPR036465">
    <property type="entry name" value="vWFA_dom_sf"/>
</dbReference>
<sequence length="434" mass="48317">MIYPTRRAVLLAASGALVALLVAALAADRWYLALAWPLAIAVLVTVDALRTRGNVALDLALPSSAFVGEERIAEASVKLASGARHAELAFDRSPLVHIPDEGRTTLELTEEGGKASLPMSMLRRGTARLDRFWLRWPGPLGLVWRQREVVRDDRVHILPDLRPAQRHGIRLFERFAVDGSIKQLLRGEGSDFDAMVEFRSGMDRRSIDWKSSARATKLLARLYHAEKNNQICFAIDCGRQMSEPVAGMARVDHMIGAALLTGWLALRIGDRVAVSAFDSRPRLSSGFVAGPRAFSELQRLAAAVDYGTDETNFTFALTELNGRLHRRSLVILFTEITDLISARFLLTTLRLMIRTHLVLVVMLRDEELESLATATPQSAEDVTRAITATSILRERQEVIVELRRLGVDVLEAGHHDIAPRIAEAYLEIKQRDRL</sequence>
<dbReference type="Pfam" id="PF01882">
    <property type="entry name" value="DUF58"/>
    <property type="match status" value="1"/>
</dbReference>
<evidence type="ECO:0000313" key="3">
    <source>
        <dbReference type="Proteomes" id="UP000558192"/>
    </source>
</evidence>
<reference evidence="2 3" key="1">
    <citation type="submission" date="2020-03" db="EMBL/GenBank/DDBJ databases">
        <title>Genomic Encyclopedia of Type Strains, Phase IV (KMG-IV): sequencing the most valuable type-strain genomes for metagenomic binning, comparative biology and taxonomic classification.</title>
        <authorList>
            <person name="Goeker M."/>
        </authorList>
    </citation>
    <scope>NUCLEOTIDE SEQUENCE [LARGE SCALE GENOMIC DNA]</scope>
    <source>
        <strain evidence="2 3">DSM 16846</strain>
    </source>
</reference>
<dbReference type="InterPro" id="IPR006311">
    <property type="entry name" value="TAT_signal"/>
</dbReference>
<dbReference type="RefSeq" id="WP_168068724.1">
    <property type="nucleotide sequence ID" value="NZ_JAATJC010000001.1"/>
</dbReference>
<gene>
    <name evidence="2" type="ORF">GGQ97_001673</name>
</gene>
<dbReference type="PANTHER" id="PTHR33608">
    <property type="entry name" value="BLL2464 PROTEIN"/>
    <property type="match status" value="1"/>
</dbReference>
<feature type="domain" description="DUF58" evidence="1">
    <location>
        <begin position="197"/>
        <end position="381"/>
    </location>
</feature>
<dbReference type="AlphaFoldDB" id="A0A7X5Y6V9"/>
<protein>
    <submittedName>
        <fullName evidence="2">Uncharacterized protein (DUF58 family)</fullName>
    </submittedName>
</protein>
<dbReference type="PANTHER" id="PTHR33608:SF3">
    <property type="entry name" value="SLR2013 PROTEIN"/>
    <property type="match status" value="1"/>
</dbReference>
<dbReference type="SUPFAM" id="SSF53300">
    <property type="entry name" value="vWA-like"/>
    <property type="match status" value="1"/>
</dbReference>
<keyword evidence="3" id="KW-1185">Reference proteome</keyword>
<comment type="caution">
    <text evidence="2">The sequence shown here is derived from an EMBL/GenBank/DDBJ whole genome shotgun (WGS) entry which is preliminary data.</text>
</comment>
<dbReference type="Proteomes" id="UP000558192">
    <property type="component" value="Unassembled WGS sequence"/>
</dbReference>
<evidence type="ECO:0000259" key="1">
    <source>
        <dbReference type="Pfam" id="PF01882"/>
    </source>
</evidence>
<dbReference type="PROSITE" id="PS51318">
    <property type="entry name" value="TAT"/>
    <property type="match status" value="1"/>
</dbReference>